<dbReference type="InterPro" id="IPR011990">
    <property type="entry name" value="TPR-like_helical_dom_sf"/>
</dbReference>
<dbReference type="PROSITE" id="PS51257">
    <property type="entry name" value="PROKAR_LIPOPROTEIN"/>
    <property type="match status" value="1"/>
</dbReference>
<dbReference type="Gene3D" id="1.25.40.10">
    <property type="entry name" value="Tetratricopeptide repeat domain"/>
    <property type="match status" value="1"/>
</dbReference>
<gene>
    <name evidence="2" type="primary">bepA_1</name>
    <name evidence="2" type="ORF">GAK31_00742</name>
</gene>
<proteinExistence type="predicted"/>
<evidence type="ECO:0000313" key="2">
    <source>
        <dbReference type="EMBL" id="KAF1017477.1"/>
    </source>
</evidence>
<organism evidence="2 3">
    <name type="scientific">Stenotrophomonas maltophilia</name>
    <name type="common">Pseudomonas maltophilia</name>
    <name type="synonym">Xanthomonas maltophilia</name>
    <dbReference type="NCBI Taxonomy" id="40324"/>
    <lineage>
        <taxon>Bacteria</taxon>
        <taxon>Pseudomonadati</taxon>
        <taxon>Pseudomonadota</taxon>
        <taxon>Gammaproteobacteria</taxon>
        <taxon>Lysobacterales</taxon>
        <taxon>Lysobacteraceae</taxon>
        <taxon>Stenotrophomonas</taxon>
        <taxon>Stenotrophomonas maltophilia group</taxon>
    </lineage>
</organism>
<dbReference type="GO" id="GO:0006508">
    <property type="term" value="P:proteolysis"/>
    <property type="evidence" value="ECO:0007669"/>
    <property type="project" value="UniProtKB-KW"/>
</dbReference>
<dbReference type="EMBL" id="WNDS01000001">
    <property type="protein sequence ID" value="KAF1017477.1"/>
    <property type="molecule type" value="Genomic_DNA"/>
</dbReference>
<keyword evidence="2" id="KW-0645">Protease</keyword>
<dbReference type="PANTHER" id="PTHR44809">
    <property type="match status" value="1"/>
</dbReference>
<dbReference type="AlphaFoldDB" id="A0A7V8FK40"/>
<feature type="repeat" description="TPR" evidence="1">
    <location>
        <begin position="89"/>
        <end position="122"/>
    </location>
</feature>
<dbReference type="InterPro" id="IPR019734">
    <property type="entry name" value="TPR_rpt"/>
</dbReference>
<dbReference type="PROSITE" id="PS50005">
    <property type="entry name" value="TPR"/>
    <property type="match status" value="1"/>
</dbReference>
<comment type="caution">
    <text evidence="2">The sequence shown here is derived from an EMBL/GenBank/DDBJ whole genome shotgun (WGS) entry which is preliminary data.</text>
</comment>
<dbReference type="Proteomes" id="UP000487117">
    <property type="component" value="Unassembled WGS sequence"/>
</dbReference>
<keyword evidence="2" id="KW-0378">Hydrolase</keyword>
<dbReference type="PANTHER" id="PTHR44809:SF1">
    <property type="entry name" value="PROTEIN O-MANNOSYL-TRANSFERASE TMTC1"/>
    <property type="match status" value="1"/>
</dbReference>
<dbReference type="GO" id="GO:0008233">
    <property type="term" value="F:peptidase activity"/>
    <property type="evidence" value="ECO:0007669"/>
    <property type="project" value="UniProtKB-KW"/>
</dbReference>
<protein>
    <submittedName>
        <fullName evidence="2">Beta-barrel assembly-enhancing protease</fullName>
    </submittedName>
</protein>
<evidence type="ECO:0000256" key="1">
    <source>
        <dbReference type="PROSITE-ProRule" id="PRU00339"/>
    </source>
</evidence>
<dbReference type="InterPro" id="IPR052943">
    <property type="entry name" value="TMTC_O-mannosyl-trnsfr"/>
</dbReference>
<name>A0A7V8FK40_STEMA</name>
<sequence length="250" mass="26736">MRRPDRLWPALVAGALAVVLGGCGSSAERVQRGPGTTAPEYVVRDSAQVRRQVQFQNALSLAGSDLQDGRLDSAEKRAREAARLDAGAPDAWVLLAGVADRRGQTAQAGELFRKAAELGPQRGDVLNNYGAWLCQQGRQAESLAWFDRALTAPGYATPELAQANAGSCALEAGQTVRGERDLRAALQRAPANPVALEAMAQLSVSRSQFLEARAFVERRLSAAPATRSVLQFASQIEVRLGDQAAADRYL</sequence>
<keyword evidence="1" id="KW-0802">TPR repeat</keyword>
<accession>A0A7V8FK40</accession>
<evidence type="ECO:0000313" key="3">
    <source>
        <dbReference type="Proteomes" id="UP000487117"/>
    </source>
</evidence>
<dbReference type="SUPFAM" id="SSF48452">
    <property type="entry name" value="TPR-like"/>
    <property type="match status" value="1"/>
</dbReference>
<reference evidence="3" key="1">
    <citation type="journal article" date="2020" name="MBio">
        <title>Horizontal gene transfer to a defensive symbiont with a reduced genome amongst a multipartite beetle microbiome.</title>
        <authorList>
            <person name="Waterworth S.C."/>
            <person name="Florez L.V."/>
            <person name="Rees E.R."/>
            <person name="Hertweck C."/>
            <person name="Kaltenpoth M."/>
            <person name="Kwan J.C."/>
        </authorList>
    </citation>
    <scope>NUCLEOTIDE SEQUENCE [LARGE SCALE GENOMIC DNA]</scope>
</reference>